<dbReference type="PANTHER" id="PTHR45674:SF4">
    <property type="entry name" value="DNA LIGASE 1"/>
    <property type="match status" value="1"/>
</dbReference>
<dbReference type="GO" id="GO:0005634">
    <property type="term" value="C:nucleus"/>
    <property type="evidence" value="ECO:0007669"/>
    <property type="project" value="UniProtKB-SubCell"/>
</dbReference>
<dbReference type="CDD" id="cd07900">
    <property type="entry name" value="Adenylation_DNA_ligase_I_Euk"/>
    <property type="match status" value="1"/>
</dbReference>
<dbReference type="PROSITE" id="PS50160">
    <property type="entry name" value="DNA_LIGASE_A3"/>
    <property type="match status" value="1"/>
</dbReference>
<comment type="subcellular location">
    <subcellularLocation>
        <location evidence="1">Nucleus</location>
    </subcellularLocation>
</comment>
<evidence type="ECO:0000256" key="3">
    <source>
        <dbReference type="ARBA" id="ARBA00022598"/>
    </source>
</evidence>
<dbReference type="PANTHER" id="PTHR45674">
    <property type="entry name" value="DNA LIGASE 1/3 FAMILY MEMBER"/>
    <property type="match status" value="1"/>
</dbReference>
<evidence type="ECO:0000256" key="6">
    <source>
        <dbReference type="ARBA" id="ARBA00022741"/>
    </source>
</evidence>
<keyword evidence="6 14" id="KW-0547">Nucleotide-binding</keyword>
<dbReference type="InterPro" id="IPR012340">
    <property type="entry name" value="NA-bd_OB-fold"/>
</dbReference>
<evidence type="ECO:0000256" key="5">
    <source>
        <dbReference type="ARBA" id="ARBA00022705"/>
    </source>
</evidence>
<evidence type="ECO:0000256" key="14">
    <source>
        <dbReference type="RuleBase" id="RU000617"/>
    </source>
</evidence>
<evidence type="ECO:0000256" key="7">
    <source>
        <dbReference type="ARBA" id="ARBA00022763"/>
    </source>
</evidence>
<keyword evidence="12" id="KW-0131">Cell cycle</keyword>
<comment type="similarity">
    <text evidence="2 15">Belongs to the ATP-dependent DNA ligase family.</text>
</comment>
<keyword evidence="18" id="KW-1185">Reference proteome</keyword>
<dbReference type="GO" id="GO:0003677">
    <property type="term" value="F:DNA binding"/>
    <property type="evidence" value="ECO:0007669"/>
    <property type="project" value="InterPro"/>
</dbReference>
<dbReference type="InterPro" id="IPR050191">
    <property type="entry name" value="ATP-dep_DNA_ligase"/>
</dbReference>
<name>A0A0D8XK72_DICVI</name>
<dbReference type="GO" id="GO:1903461">
    <property type="term" value="P:Okazaki fragment processing involved in mitotic DNA replication"/>
    <property type="evidence" value="ECO:0007669"/>
    <property type="project" value="TreeGrafter"/>
</dbReference>
<dbReference type="Gene3D" id="3.30.470.30">
    <property type="entry name" value="DNA ligase/mRNA capping enzyme"/>
    <property type="match status" value="1"/>
</dbReference>
<proteinExistence type="inferred from homology"/>
<keyword evidence="5" id="KW-0235">DNA replication</keyword>
<evidence type="ECO:0000313" key="18">
    <source>
        <dbReference type="Proteomes" id="UP000053766"/>
    </source>
</evidence>
<evidence type="ECO:0000313" key="17">
    <source>
        <dbReference type="EMBL" id="KJH44167.1"/>
    </source>
</evidence>
<keyword evidence="4" id="KW-0132">Cell division</keyword>
<dbReference type="AlphaFoldDB" id="A0A0D8XK72"/>
<dbReference type="STRING" id="29172.A0A0D8XK72"/>
<keyword evidence="9 14" id="KW-0233">DNA recombination</keyword>
<comment type="catalytic activity">
    <reaction evidence="13 14">
        <text>ATP + (deoxyribonucleotide)n-3'-hydroxyl + 5'-phospho-(deoxyribonucleotide)m = (deoxyribonucleotide)n+m + AMP + diphosphate.</text>
        <dbReference type="EC" id="6.5.1.1"/>
    </reaction>
</comment>
<evidence type="ECO:0000256" key="15">
    <source>
        <dbReference type="RuleBase" id="RU004196"/>
    </source>
</evidence>
<keyword evidence="8 14" id="KW-0067">ATP-binding</keyword>
<dbReference type="EC" id="6.5.1.1" evidence="14"/>
<evidence type="ECO:0000256" key="13">
    <source>
        <dbReference type="ARBA" id="ARBA00034003"/>
    </source>
</evidence>
<dbReference type="SUPFAM" id="SSF56091">
    <property type="entry name" value="DNA ligase/mRNA capping enzyme, catalytic domain"/>
    <property type="match status" value="1"/>
</dbReference>
<dbReference type="Pfam" id="PF04675">
    <property type="entry name" value="DNA_ligase_A_N"/>
    <property type="match status" value="1"/>
</dbReference>
<dbReference type="FunFam" id="3.30.470.30:FF:000002">
    <property type="entry name" value="DNA ligase"/>
    <property type="match status" value="1"/>
</dbReference>
<dbReference type="GO" id="GO:0071897">
    <property type="term" value="P:DNA biosynthetic process"/>
    <property type="evidence" value="ECO:0007669"/>
    <property type="project" value="InterPro"/>
</dbReference>
<feature type="domain" description="ATP-dependent DNA ligase family profile" evidence="16">
    <location>
        <begin position="349"/>
        <end position="471"/>
    </location>
</feature>
<dbReference type="Pfam" id="PF01068">
    <property type="entry name" value="DNA_ligase_A_M"/>
    <property type="match status" value="1"/>
</dbReference>
<evidence type="ECO:0000256" key="9">
    <source>
        <dbReference type="ARBA" id="ARBA00023172"/>
    </source>
</evidence>
<dbReference type="Gene3D" id="3.30.1490.70">
    <property type="match status" value="1"/>
</dbReference>
<dbReference type="InterPro" id="IPR012310">
    <property type="entry name" value="DNA_ligase_ATP-dep_cent"/>
</dbReference>
<dbReference type="GO" id="GO:0051301">
    <property type="term" value="P:cell division"/>
    <property type="evidence" value="ECO:0007669"/>
    <property type="project" value="UniProtKB-KW"/>
</dbReference>
<evidence type="ECO:0000259" key="16">
    <source>
        <dbReference type="PROSITE" id="PS50160"/>
    </source>
</evidence>
<dbReference type="EMBL" id="KN716493">
    <property type="protein sequence ID" value="KJH44167.1"/>
    <property type="molecule type" value="Genomic_DNA"/>
</dbReference>
<dbReference type="GO" id="GO:0005524">
    <property type="term" value="F:ATP binding"/>
    <property type="evidence" value="ECO:0007669"/>
    <property type="project" value="UniProtKB-KW"/>
</dbReference>
<gene>
    <name evidence="17" type="ORF">DICVIV_09800</name>
</gene>
<dbReference type="InterPro" id="IPR000977">
    <property type="entry name" value="DNA_ligase_ATP-dep"/>
</dbReference>
<keyword evidence="10 14" id="KW-0234">DNA repair</keyword>
<evidence type="ECO:0000256" key="12">
    <source>
        <dbReference type="ARBA" id="ARBA00023306"/>
    </source>
</evidence>
<dbReference type="OrthoDB" id="206088at2759"/>
<sequence>MLLVLGYLTWSWLKHLKKSKAKLNGWVTYPLTTHFAVAQATGRTVEKIKDDMQKKGDLGIVAQQSRQNQRSLSSAFGYQRKPHTVQFVFNKLTEIAKLVGASSMNKKIEQIKGLIVSCRGPETRFLVRSLGGKLRIGLAEQSVLVALANALTSHYIKKRALVPCITCNYECSCTDSFFNKRKTGIGNCPDQVETVCDITFGDKSSPAVCLCPNYGKIIGIALKEDIESIPEKCNMCPGIPVRPMLAHPTKGVGDIMKRFGDVEFACEWKYDGERGQIHMEESGVVHVYSRNQEDNTSKYPDIISKIRECAKSSVSSFIADAEIVAWDEHAKSILPFQILTTRKRKNAGDSEIKVQVCVFLFDLLYINGKSLVTKSFRERRSILQQHFMAVEGHFMLAQSLDSTDTDKISEFLEEAIKGNCEGLMIKTLDVNATYEIARRSHNWLKLKKDYLDSVGDTLDLVVIGAYFGAGQFYSITERSIIYVKELEYLADIFWHVGIQILRFIRVFVRHVGTGFSDEDLKTHHDLLLHHKIDDARTYYVFDESTKPDIWFDPQVVFEVKCADLSTSPRYLAAKGLVDSDKGISLRFPRFLRIRHVDHNLWF</sequence>
<evidence type="ECO:0000256" key="11">
    <source>
        <dbReference type="ARBA" id="ARBA00023242"/>
    </source>
</evidence>
<dbReference type="NCBIfam" id="TIGR00574">
    <property type="entry name" value="dnl1"/>
    <property type="match status" value="1"/>
</dbReference>
<accession>A0A0D8XK72</accession>
<dbReference type="Proteomes" id="UP000053766">
    <property type="component" value="Unassembled WGS sequence"/>
</dbReference>
<evidence type="ECO:0000256" key="2">
    <source>
        <dbReference type="ARBA" id="ARBA00007572"/>
    </source>
</evidence>
<reference evidence="17 18" key="1">
    <citation type="submission" date="2013-11" db="EMBL/GenBank/DDBJ databases">
        <title>Draft genome of the bovine lungworm Dictyocaulus viviparus.</title>
        <authorList>
            <person name="Mitreva M."/>
        </authorList>
    </citation>
    <scope>NUCLEOTIDE SEQUENCE [LARGE SCALE GENOMIC DNA]</scope>
    <source>
        <strain evidence="17 18">HannoverDv2000</strain>
    </source>
</reference>
<dbReference type="GO" id="GO:0005739">
    <property type="term" value="C:mitochondrion"/>
    <property type="evidence" value="ECO:0007669"/>
    <property type="project" value="TreeGrafter"/>
</dbReference>
<evidence type="ECO:0000256" key="1">
    <source>
        <dbReference type="ARBA" id="ARBA00004123"/>
    </source>
</evidence>
<evidence type="ECO:0000256" key="4">
    <source>
        <dbReference type="ARBA" id="ARBA00022618"/>
    </source>
</evidence>
<dbReference type="PROSITE" id="PS00697">
    <property type="entry name" value="DNA_LIGASE_A1"/>
    <property type="match status" value="1"/>
</dbReference>
<dbReference type="Pfam" id="PF04679">
    <property type="entry name" value="DNA_ligase_A_C"/>
    <property type="match status" value="1"/>
</dbReference>
<keyword evidence="3 14" id="KW-0436">Ligase</keyword>
<protein>
    <recommendedName>
        <fullName evidence="14">DNA ligase</fullName>
        <ecNumber evidence="14">6.5.1.1</ecNumber>
    </recommendedName>
</protein>
<dbReference type="Gene3D" id="1.10.3260.10">
    <property type="entry name" value="DNA ligase, ATP-dependent, N-terminal domain"/>
    <property type="match status" value="1"/>
</dbReference>
<dbReference type="GO" id="GO:0006281">
    <property type="term" value="P:DNA repair"/>
    <property type="evidence" value="ECO:0007669"/>
    <property type="project" value="UniProtKB-KW"/>
</dbReference>
<evidence type="ECO:0000256" key="8">
    <source>
        <dbReference type="ARBA" id="ARBA00022840"/>
    </source>
</evidence>
<dbReference type="InterPro" id="IPR016059">
    <property type="entry name" value="DNA_ligase_ATP-dep_CS"/>
</dbReference>
<keyword evidence="7 14" id="KW-0227">DNA damage</keyword>
<keyword evidence="11" id="KW-0539">Nucleus</keyword>
<reference evidence="18" key="2">
    <citation type="journal article" date="2016" name="Sci. Rep.">
        <title>Dictyocaulus viviparus genome, variome and transcriptome elucidate lungworm biology and support future intervention.</title>
        <authorList>
            <person name="McNulty S.N."/>
            <person name="Strube C."/>
            <person name="Rosa B.A."/>
            <person name="Martin J.C."/>
            <person name="Tyagi R."/>
            <person name="Choi Y.J."/>
            <person name="Wang Q."/>
            <person name="Hallsworth Pepin K."/>
            <person name="Zhang X."/>
            <person name="Ozersky P."/>
            <person name="Wilson R.K."/>
            <person name="Sternberg P.W."/>
            <person name="Gasser R.B."/>
            <person name="Mitreva M."/>
        </authorList>
    </citation>
    <scope>NUCLEOTIDE SEQUENCE [LARGE SCALE GENOMIC DNA]</scope>
    <source>
        <strain evidence="18">HannoverDv2000</strain>
    </source>
</reference>
<dbReference type="SUPFAM" id="SSF117018">
    <property type="entry name" value="ATP-dependent DNA ligase DNA-binding domain"/>
    <property type="match status" value="1"/>
</dbReference>
<dbReference type="SUPFAM" id="SSF50249">
    <property type="entry name" value="Nucleic acid-binding proteins"/>
    <property type="match status" value="1"/>
</dbReference>
<dbReference type="PROSITE" id="PS00333">
    <property type="entry name" value="DNA_LIGASE_A2"/>
    <property type="match status" value="1"/>
</dbReference>
<dbReference type="Gene3D" id="2.40.50.140">
    <property type="entry name" value="Nucleic acid-binding proteins"/>
    <property type="match status" value="1"/>
</dbReference>
<dbReference type="InterPro" id="IPR036599">
    <property type="entry name" value="DNA_ligase_N_sf"/>
</dbReference>
<evidence type="ECO:0000256" key="10">
    <source>
        <dbReference type="ARBA" id="ARBA00023204"/>
    </source>
</evidence>
<dbReference type="InterPro" id="IPR012309">
    <property type="entry name" value="DNA_ligase_ATP-dep_C"/>
</dbReference>
<dbReference type="GO" id="GO:0006310">
    <property type="term" value="P:DNA recombination"/>
    <property type="evidence" value="ECO:0007669"/>
    <property type="project" value="UniProtKB-KW"/>
</dbReference>
<dbReference type="GO" id="GO:0003910">
    <property type="term" value="F:DNA ligase (ATP) activity"/>
    <property type="evidence" value="ECO:0007669"/>
    <property type="project" value="UniProtKB-EC"/>
</dbReference>
<organism evidence="17 18">
    <name type="scientific">Dictyocaulus viviparus</name>
    <name type="common">Bovine lungworm</name>
    <dbReference type="NCBI Taxonomy" id="29172"/>
    <lineage>
        <taxon>Eukaryota</taxon>
        <taxon>Metazoa</taxon>
        <taxon>Ecdysozoa</taxon>
        <taxon>Nematoda</taxon>
        <taxon>Chromadorea</taxon>
        <taxon>Rhabditida</taxon>
        <taxon>Rhabditina</taxon>
        <taxon>Rhabditomorpha</taxon>
        <taxon>Strongyloidea</taxon>
        <taxon>Metastrongylidae</taxon>
        <taxon>Dictyocaulus</taxon>
    </lineage>
</organism>
<dbReference type="InterPro" id="IPR012308">
    <property type="entry name" value="DNA_ligase_ATP-dep_N"/>
</dbReference>